<reference evidence="3" key="1">
    <citation type="submission" date="2010-08" db="EMBL/GenBank/DDBJ databases">
        <authorList>
            <consortium name="Caenorhabditis japonica Sequencing Consortium"/>
            <person name="Wilson R.K."/>
        </authorList>
    </citation>
    <scope>NUCLEOTIDE SEQUENCE [LARGE SCALE GENOMIC DNA]</scope>
    <source>
        <strain evidence="3">DF5081</strain>
    </source>
</reference>
<dbReference type="EnsemblMetazoa" id="CJA04645.1">
    <property type="protein sequence ID" value="CJA04645.1"/>
    <property type="gene ID" value="WBGene00123850"/>
</dbReference>
<dbReference type="PANTHER" id="PTHR35182">
    <property type="entry name" value="PROTEIN CBG13762"/>
    <property type="match status" value="1"/>
</dbReference>
<proteinExistence type="predicted"/>
<keyword evidence="1" id="KW-0732">Signal</keyword>
<dbReference type="OMA" id="GTWVDSK"/>
<name>A0A8R1HQW8_CAEJA</name>
<protein>
    <submittedName>
        <fullName evidence="2">Uncharacterized protein</fullName>
    </submittedName>
</protein>
<dbReference type="PANTHER" id="PTHR35182:SF2">
    <property type="entry name" value="CONSERVED DOMAIN PROTEIN-RELATED"/>
    <property type="match status" value="1"/>
</dbReference>
<feature type="signal peptide" evidence="1">
    <location>
        <begin position="1"/>
        <end position="16"/>
    </location>
</feature>
<feature type="chain" id="PRO_5035927093" evidence="1">
    <location>
        <begin position="17"/>
        <end position="129"/>
    </location>
</feature>
<evidence type="ECO:0000313" key="2">
    <source>
        <dbReference type="EnsemblMetazoa" id="CJA04645.1"/>
    </source>
</evidence>
<evidence type="ECO:0000313" key="3">
    <source>
        <dbReference type="Proteomes" id="UP000005237"/>
    </source>
</evidence>
<dbReference type="AlphaFoldDB" id="A0A8R1HQW8"/>
<evidence type="ECO:0000256" key="1">
    <source>
        <dbReference type="SAM" id="SignalP"/>
    </source>
</evidence>
<organism evidence="2 3">
    <name type="scientific">Caenorhabditis japonica</name>
    <dbReference type="NCBI Taxonomy" id="281687"/>
    <lineage>
        <taxon>Eukaryota</taxon>
        <taxon>Metazoa</taxon>
        <taxon>Ecdysozoa</taxon>
        <taxon>Nematoda</taxon>
        <taxon>Chromadorea</taxon>
        <taxon>Rhabditida</taxon>
        <taxon>Rhabditina</taxon>
        <taxon>Rhabditomorpha</taxon>
        <taxon>Rhabditoidea</taxon>
        <taxon>Rhabditidae</taxon>
        <taxon>Peloderinae</taxon>
        <taxon>Caenorhabditis</taxon>
    </lineage>
</organism>
<reference evidence="2" key="2">
    <citation type="submission" date="2022-06" db="UniProtKB">
        <authorList>
            <consortium name="EnsemblMetazoa"/>
        </authorList>
    </citation>
    <scope>IDENTIFICATION</scope>
    <source>
        <strain evidence="2">DF5081</strain>
    </source>
</reference>
<keyword evidence="3" id="KW-1185">Reference proteome</keyword>
<accession>A0A8R1HQW8</accession>
<dbReference type="Proteomes" id="UP000005237">
    <property type="component" value="Unassembled WGS sequence"/>
</dbReference>
<sequence>MKTLILLATAIGATSAFAFGFAADAGKEVTLPVAQEKVKAFTRVLKNGEKQTYNIVGPNKGTWVDAKGKKIPSSNFVFREPGTLVIKKATKGDSAVYDYEPLVTLPPTILPPGAHIDPGNPTGIELTVN</sequence>